<keyword evidence="2" id="KW-1185">Reference proteome</keyword>
<sequence length="94" mass="10383">MSAGTHKLAYAIVRAGASISGSFQILCVHTSLEKAHLAITKFATSSDFTSMDTPVPTQLRELDNSIPDWWKGYYLFEGIASVGRVYIERVTLED</sequence>
<dbReference type="Proteomes" id="UP000756921">
    <property type="component" value="Unassembled WGS sequence"/>
</dbReference>
<dbReference type="AlphaFoldDB" id="A0A9P6KSD4"/>
<organism evidence="1 2">
    <name type="scientific">Paraphaeosphaeria minitans</name>
    <dbReference type="NCBI Taxonomy" id="565426"/>
    <lineage>
        <taxon>Eukaryota</taxon>
        <taxon>Fungi</taxon>
        <taxon>Dikarya</taxon>
        <taxon>Ascomycota</taxon>
        <taxon>Pezizomycotina</taxon>
        <taxon>Dothideomycetes</taxon>
        <taxon>Pleosporomycetidae</taxon>
        <taxon>Pleosporales</taxon>
        <taxon>Massarineae</taxon>
        <taxon>Didymosphaeriaceae</taxon>
        <taxon>Paraphaeosphaeria</taxon>
    </lineage>
</organism>
<gene>
    <name evidence="1" type="ORF">PMIN01_04931</name>
</gene>
<protein>
    <submittedName>
        <fullName evidence="1">Uncharacterized protein</fullName>
    </submittedName>
</protein>
<comment type="caution">
    <text evidence="1">The sequence shown here is derived from an EMBL/GenBank/DDBJ whole genome shotgun (WGS) entry which is preliminary data.</text>
</comment>
<proteinExistence type="predicted"/>
<dbReference type="OrthoDB" id="3786558at2759"/>
<evidence type="ECO:0000313" key="2">
    <source>
        <dbReference type="Proteomes" id="UP000756921"/>
    </source>
</evidence>
<evidence type="ECO:0000313" key="1">
    <source>
        <dbReference type="EMBL" id="KAF9737152.1"/>
    </source>
</evidence>
<dbReference type="EMBL" id="WJXW01000004">
    <property type="protein sequence ID" value="KAF9737152.1"/>
    <property type="molecule type" value="Genomic_DNA"/>
</dbReference>
<name>A0A9P6KSD4_9PLEO</name>
<reference evidence="1" key="1">
    <citation type="journal article" date="2020" name="Mol. Plant Microbe Interact.">
        <title>Genome Sequence of the Biocontrol Agent Coniothyrium minitans strain Conio (IMI 134523).</title>
        <authorList>
            <person name="Patel D."/>
            <person name="Shittu T.A."/>
            <person name="Baroncelli R."/>
            <person name="Muthumeenakshi S."/>
            <person name="Osborne T.H."/>
            <person name="Janganan T.K."/>
            <person name="Sreenivasaprasad S."/>
        </authorList>
    </citation>
    <scope>NUCLEOTIDE SEQUENCE</scope>
    <source>
        <strain evidence="1">Conio</strain>
    </source>
</reference>
<accession>A0A9P6KSD4</accession>